<protein>
    <submittedName>
        <fullName evidence="2">Uncharacterized protein</fullName>
    </submittedName>
</protein>
<keyword evidence="1" id="KW-0732">Signal</keyword>
<proteinExistence type="predicted"/>
<dbReference type="EMBL" id="JABEMD010000012">
    <property type="protein sequence ID" value="NNH11048.1"/>
    <property type="molecule type" value="Genomic_DNA"/>
</dbReference>
<dbReference type="Proteomes" id="UP000542973">
    <property type="component" value="Unassembled WGS sequence"/>
</dbReference>
<evidence type="ECO:0000313" key="5">
    <source>
        <dbReference type="Proteomes" id="UP001056648"/>
    </source>
</evidence>
<dbReference type="RefSeq" id="WP_158507308.1">
    <property type="nucleotide sequence ID" value="NZ_BAAAEB010000017.1"/>
</dbReference>
<name>A0A849BA55_9BURK</name>
<reference evidence="3" key="2">
    <citation type="submission" date="2022-06" db="EMBL/GenBank/DDBJ databases">
        <title>Complete genome sequence and characterization of Cupriavidus gilardii QJ1 isolated from contaminating cells.</title>
        <authorList>
            <person name="Qi J."/>
        </authorList>
    </citation>
    <scope>NUCLEOTIDE SEQUENCE</scope>
    <source>
        <strain evidence="3">QJ1</strain>
    </source>
</reference>
<evidence type="ECO:0000313" key="2">
    <source>
        <dbReference type="EMBL" id="NNH11048.1"/>
    </source>
</evidence>
<dbReference type="PROSITE" id="PS51257">
    <property type="entry name" value="PROKAR_LIPOPROTEIN"/>
    <property type="match status" value="1"/>
</dbReference>
<feature type="chain" id="PRO_5032892855" evidence="1">
    <location>
        <begin position="24"/>
        <end position="52"/>
    </location>
</feature>
<feature type="signal peptide" evidence="1">
    <location>
        <begin position="1"/>
        <end position="23"/>
    </location>
</feature>
<evidence type="ECO:0000256" key="1">
    <source>
        <dbReference type="SAM" id="SignalP"/>
    </source>
</evidence>
<gene>
    <name evidence="2" type="ORF">HLB16_09165</name>
    <name evidence="3" type="ORF">NDR89_04845</name>
</gene>
<dbReference type="EMBL" id="CP098735">
    <property type="protein sequence ID" value="USE78339.1"/>
    <property type="molecule type" value="Genomic_DNA"/>
</dbReference>
<reference evidence="2 4" key="1">
    <citation type="submission" date="2020-05" db="EMBL/GenBank/DDBJ databases">
        <title>MicrobeNet Type strains.</title>
        <authorList>
            <person name="Nicholson A.C."/>
        </authorList>
    </citation>
    <scope>NUCLEOTIDE SEQUENCE [LARGE SCALE GENOMIC DNA]</scope>
    <source>
        <strain evidence="2 4">ATCC 700815</strain>
    </source>
</reference>
<keyword evidence="5" id="KW-1185">Reference proteome</keyword>
<sequence length="52" mass="5410">MEIIMRKAFLSAMSLVLLLGMMAGCSNTGAPGDRQSGITMYGTVDAGVSVTR</sequence>
<organism evidence="2 4">
    <name type="scientific">Cupriavidus gilardii</name>
    <dbReference type="NCBI Taxonomy" id="82541"/>
    <lineage>
        <taxon>Bacteria</taxon>
        <taxon>Pseudomonadati</taxon>
        <taxon>Pseudomonadota</taxon>
        <taxon>Betaproteobacteria</taxon>
        <taxon>Burkholderiales</taxon>
        <taxon>Burkholderiaceae</taxon>
        <taxon>Cupriavidus</taxon>
    </lineage>
</organism>
<dbReference type="AlphaFoldDB" id="A0A849BA55"/>
<accession>A0A849BA55</accession>
<dbReference type="Proteomes" id="UP001056648">
    <property type="component" value="Chromosome 1"/>
</dbReference>
<evidence type="ECO:0000313" key="3">
    <source>
        <dbReference type="EMBL" id="USE78339.1"/>
    </source>
</evidence>
<evidence type="ECO:0000313" key="4">
    <source>
        <dbReference type="Proteomes" id="UP000542973"/>
    </source>
</evidence>